<keyword evidence="4" id="KW-1185">Reference proteome</keyword>
<organism evidence="3 4">
    <name type="scientific">Multifurca ochricompacta</name>
    <dbReference type="NCBI Taxonomy" id="376703"/>
    <lineage>
        <taxon>Eukaryota</taxon>
        <taxon>Fungi</taxon>
        <taxon>Dikarya</taxon>
        <taxon>Basidiomycota</taxon>
        <taxon>Agaricomycotina</taxon>
        <taxon>Agaricomycetes</taxon>
        <taxon>Russulales</taxon>
        <taxon>Russulaceae</taxon>
        <taxon>Multifurca</taxon>
    </lineage>
</organism>
<proteinExistence type="predicted"/>
<feature type="compositionally biased region" description="Basic and acidic residues" evidence="1">
    <location>
        <begin position="266"/>
        <end position="275"/>
    </location>
</feature>
<accession>A0AAD4QPE0</accession>
<keyword evidence="2" id="KW-0812">Transmembrane</keyword>
<dbReference type="Proteomes" id="UP001203297">
    <property type="component" value="Unassembled WGS sequence"/>
</dbReference>
<sequence>MVDWHSPVEIAHDAQAFSNLIHVLFGLYLWEFCVSFEFDFSFISGKRKYRWPLTFYFIGRYCLLAALIGIITALNVRSELNCQSLYTFNQCMGNIAIGMASVNLSLRTMAVWARKWYIVVALIAISLGHCKLLSATFIYSMAFDFTVLLLTAFKLARPSGTKSQLVNMMFADGLYYFIIAYIVASRVVRRLANFQATGVELFSSTLNGSSGFRSPQPTVAPHFSFSKAQTGLHVQMNTFSEPATYDAEGRVVKSGDLDPESQQISDEFKHSPYPS</sequence>
<evidence type="ECO:0000256" key="2">
    <source>
        <dbReference type="SAM" id="Phobius"/>
    </source>
</evidence>
<protein>
    <recommendedName>
        <fullName evidence="5">Transmembrane protein</fullName>
    </recommendedName>
</protein>
<comment type="caution">
    <text evidence="3">The sequence shown here is derived from an EMBL/GenBank/DDBJ whole genome shotgun (WGS) entry which is preliminary data.</text>
</comment>
<name>A0AAD4QPE0_9AGAM</name>
<evidence type="ECO:0000256" key="1">
    <source>
        <dbReference type="SAM" id="MobiDB-lite"/>
    </source>
</evidence>
<gene>
    <name evidence="3" type="ORF">B0F90DRAFT_1809881</name>
</gene>
<feature type="transmembrane region" description="Helical" evidence="2">
    <location>
        <begin position="20"/>
        <end position="43"/>
    </location>
</feature>
<evidence type="ECO:0008006" key="5">
    <source>
        <dbReference type="Google" id="ProtNLM"/>
    </source>
</evidence>
<evidence type="ECO:0000313" key="3">
    <source>
        <dbReference type="EMBL" id="KAI0302428.1"/>
    </source>
</evidence>
<reference evidence="3" key="1">
    <citation type="journal article" date="2022" name="New Phytol.">
        <title>Evolutionary transition to the ectomycorrhizal habit in the genomes of a hyperdiverse lineage of mushroom-forming fungi.</title>
        <authorList>
            <person name="Looney B."/>
            <person name="Miyauchi S."/>
            <person name="Morin E."/>
            <person name="Drula E."/>
            <person name="Courty P.E."/>
            <person name="Kohler A."/>
            <person name="Kuo A."/>
            <person name="LaButti K."/>
            <person name="Pangilinan J."/>
            <person name="Lipzen A."/>
            <person name="Riley R."/>
            <person name="Andreopoulos W."/>
            <person name="He G."/>
            <person name="Johnson J."/>
            <person name="Nolan M."/>
            <person name="Tritt A."/>
            <person name="Barry K.W."/>
            <person name="Grigoriev I.V."/>
            <person name="Nagy L.G."/>
            <person name="Hibbett D."/>
            <person name="Henrissat B."/>
            <person name="Matheny P.B."/>
            <person name="Labbe J."/>
            <person name="Martin F.M."/>
        </authorList>
    </citation>
    <scope>NUCLEOTIDE SEQUENCE</scope>
    <source>
        <strain evidence="3">BPL690</strain>
    </source>
</reference>
<feature type="transmembrane region" description="Helical" evidence="2">
    <location>
        <begin position="116"/>
        <end position="143"/>
    </location>
</feature>
<keyword evidence="2" id="KW-1133">Transmembrane helix</keyword>
<feature type="transmembrane region" description="Helical" evidence="2">
    <location>
        <begin position="55"/>
        <end position="74"/>
    </location>
</feature>
<feature type="transmembrane region" description="Helical" evidence="2">
    <location>
        <begin position="163"/>
        <end position="184"/>
    </location>
</feature>
<keyword evidence="2" id="KW-0472">Membrane</keyword>
<dbReference type="AlphaFoldDB" id="A0AAD4QPE0"/>
<dbReference type="EMBL" id="WTXG01000011">
    <property type="protein sequence ID" value="KAI0302428.1"/>
    <property type="molecule type" value="Genomic_DNA"/>
</dbReference>
<feature type="region of interest" description="Disordered" evidence="1">
    <location>
        <begin position="250"/>
        <end position="275"/>
    </location>
</feature>
<feature type="transmembrane region" description="Helical" evidence="2">
    <location>
        <begin position="86"/>
        <end position="104"/>
    </location>
</feature>
<evidence type="ECO:0000313" key="4">
    <source>
        <dbReference type="Proteomes" id="UP001203297"/>
    </source>
</evidence>